<dbReference type="InterPro" id="IPR054612">
    <property type="entry name" value="Phage_capsid-like_C"/>
</dbReference>
<gene>
    <name evidence="3" type="ORF">ERS132394_02087</name>
</gene>
<dbReference type="RefSeq" id="WP_044672657.1">
    <property type="nucleotide sequence ID" value="NZ_CEFF01000036.1"/>
</dbReference>
<dbReference type="Proteomes" id="UP000072618">
    <property type="component" value="Unassembled WGS sequence"/>
</dbReference>
<evidence type="ECO:0000313" key="4">
    <source>
        <dbReference type="Proteomes" id="UP000072618"/>
    </source>
</evidence>
<name>A0A0Z8GRU1_STRSU</name>
<proteinExistence type="predicted"/>
<evidence type="ECO:0000313" key="3">
    <source>
        <dbReference type="EMBL" id="CYV03736.1"/>
    </source>
</evidence>
<dbReference type="AlphaFoldDB" id="A0A0Z8GRU1"/>
<dbReference type="EMBL" id="FIGJ01000032">
    <property type="protein sequence ID" value="CYV03736.1"/>
    <property type="molecule type" value="Genomic_DNA"/>
</dbReference>
<evidence type="ECO:0000256" key="1">
    <source>
        <dbReference type="ARBA" id="ARBA00004328"/>
    </source>
</evidence>
<feature type="domain" description="Phage capsid-like C-terminal" evidence="2">
    <location>
        <begin position="101"/>
        <end position="347"/>
    </location>
</feature>
<reference evidence="3 4" key="1">
    <citation type="submission" date="2016-02" db="EMBL/GenBank/DDBJ databases">
        <authorList>
            <consortium name="Pathogen Informatics"/>
        </authorList>
    </citation>
    <scope>NUCLEOTIDE SEQUENCE [LARGE SCALE GENOMIC DNA]</scope>
    <source>
        <strain evidence="3 4">LSS32</strain>
    </source>
</reference>
<protein>
    <submittedName>
        <fullName evidence="3">Predicted phage phi-C31 gp36 major capsid-like protein</fullName>
    </submittedName>
</protein>
<organism evidence="3 4">
    <name type="scientific">Streptococcus suis</name>
    <dbReference type="NCBI Taxonomy" id="1307"/>
    <lineage>
        <taxon>Bacteria</taxon>
        <taxon>Bacillati</taxon>
        <taxon>Bacillota</taxon>
        <taxon>Bacilli</taxon>
        <taxon>Lactobacillales</taxon>
        <taxon>Streptococcaceae</taxon>
        <taxon>Streptococcus</taxon>
    </lineage>
</organism>
<dbReference type="NCBIfam" id="TIGR01554">
    <property type="entry name" value="major_cap_HK97"/>
    <property type="match status" value="1"/>
</dbReference>
<accession>A0A0Z8GRU1</accession>
<dbReference type="InterPro" id="IPR024455">
    <property type="entry name" value="Phage_capsid"/>
</dbReference>
<dbReference type="SUPFAM" id="SSF56563">
    <property type="entry name" value="Major capsid protein gp5"/>
    <property type="match status" value="1"/>
</dbReference>
<sequence>MSLINNDLKTNFAEAREQLFAALRTDNEQEQKQAFENFVTGLEANVSEQVKAAAAEFQEGVLDESILAERGLRRKLTSAERKFFSEAAQKQKITGLDQMFPETIIEDVYRNLVQEHPLLSLIDMQVGDVKTAFIYGDSTKKRAFWGTIPADIQQILLDSFKRLDISQSQLSGYIAVPKGYYKLGPSWLASYVITFLQEVMAASLEEAVVNGDGKEKPLGMMRKLSGDSGGVYPEKQAIELTDLTPSTLAGIRAALAKAKTDNGQVAVLVNPMTYWSKVFPKLAFRTDAGVWVTTQLPTGETIIPLHAVTENKLVFGVPYNYLLVVAGNVEIQEYRETLALQNLDLHIAQFFGKGIAKNENAFFVADISSVAGATIPDLEGPAAIVKEDTINPKVSI</sequence>
<evidence type="ECO:0000259" key="2">
    <source>
        <dbReference type="Pfam" id="PF05065"/>
    </source>
</evidence>
<dbReference type="Pfam" id="PF05065">
    <property type="entry name" value="Phage_capsid"/>
    <property type="match status" value="1"/>
</dbReference>
<comment type="subcellular location">
    <subcellularLocation>
        <location evidence="1">Virion</location>
    </subcellularLocation>
</comment>